<feature type="region of interest" description="Disordered" evidence="1">
    <location>
        <begin position="176"/>
        <end position="201"/>
    </location>
</feature>
<evidence type="ECO:0000256" key="1">
    <source>
        <dbReference type="SAM" id="MobiDB-lite"/>
    </source>
</evidence>
<name>A0A4P9WNS4_9FUNG</name>
<keyword evidence="3" id="KW-1185">Reference proteome</keyword>
<sequence length="201" mass="22089">MTKDIRINHMTNSKMKVKAIMIYINTSRKPAASKHVTSRGELDHLDWIRLEGGLESDPKEPVQHERDKGAGGTTLTAPLRYRGPRMKVTDWEGCHVPLASPSCHGLNRDRKCSSWSEGNSKAQAGGAPGGGMCISWSVGSGQVWFPLHPSFGVRCGSVERSNPDLDPAWVVLMSHGPLTSPKQTPNLKHHNRFHGNPKTNL</sequence>
<protein>
    <submittedName>
        <fullName evidence="2">Uncharacterized protein</fullName>
    </submittedName>
</protein>
<evidence type="ECO:0000313" key="2">
    <source>
        <dbReference type="EMBL" id="RKO94644.1"/>
    </source>
</evidence>
<accession>A0A4P9WNS4</accession>
<dbReference type="EMBL" id="KZ993846">
    <property type="protein sequence ID" value="RKO94644.1"/>
    <property type="molecule type" value="Genomic_DNA"/>
</dbReference>
<evidence type="ECO:0000313" key="3">
    <source>
        <dbReference type="Proteomes" id="UP000269721"/>
    </source>
</evidence>
<gene>
    <name evidence="2" type="ORF">BDK51DRAFT_27455</name>
</gene>
<reference evidence="3" key="1">
    <citation type="journal article" date="2018" name="Nat. Microbiol.">
        <title>Leveraging single-cell genomics to expand the fungal tree of life.</title>
        <authorList>
            <person name="Ahrendt S.R."/>
            <person name="Quandt C.A."/>
            <person name="Ciobanu D."/>
            <person name="Clum A."/>
            <person name="Salamov A."/>
            <person name="Andreopoulos B."/>
            <person name="Cheng J.F."/>
            <person name="Woyke T."/>
            <person name="Pelin A."/>
            <person name="Henrissat B."/>
            <person name="Reynolds N.K."/>
            <person name="Benny G.L."/>
            <person name="Smith M.E."/>
            <person name="James T.Y."/>
            <person name="Grigoriev I.V."/>
        </authorList>
    </citation>
    <scope>NUCLEOTIDE SEQUENCE [LARGE SCALE GENOMIC DNA]</scope>
</reference>
<feature type="region of interest" description="Disordered" evidence="1">
    <location>
        <begin position="53"/>
        <end position="75"/>
    </location>
</feature>
<proteinExistence type="predicted"/>
<dbReference type="Proteomes" id="UP000269721">
    <property type="component" value="Unassembled WGS sequence"/>
</dbReference>
<organism evidence="2 3">
    <name type="scientific">Blyttiomyces helicus</name>
    <dbReference type="NCBI Taxonomy" id="388810"/>
    <lineage>
        <taxon>Eukaryota</taxon>
        <taxon>Fungi</taxon>
        <taxon>Fungi incertae sedis</taxon>
        <taxon>Chytridiomycota</taxon>
        <taxon>Chytridiomycota incertae sedis</taxon>
        <taxon>Chytridiomycetes</taxon>
        <taxon>Chytridiomycetes incertae sedis</taxon>
        <taxon>Blyttiomyces</taxon>
    </lineage>
</organism>
<feature type="compositionally biased region" description="Basic and acidic residues" evidence="1">
    <location>
        <begin position="56"/>
        <end position="69"/>
    </location>
</feature>
<dbReference type="AlphaFoldDB" id="A0A4P9WNS4"/>